<proteinExistence type="inferred from homology"/>
<evidence type="ECO:0000256" key="8">
    <source>
        <dbReference type="ARBA" id="ARBA00022989"/>
    </source>
</evidence>
<evidence type="ECO:0008006" key="15">
    <source>
        <dbReference type="Google" id="ProtNLM"/>
    </source>
</evidence>
<gene>
    <name evidence="13" type="ORF">GSTUAT00004938001</name>
</gene>
<dbReference type="EMBL" id="LN891035">
    <property type="protein sequence ID" value="CUS10975.1"/>
    <property type="molecule type" value="Genomic_DNA"/>
</dbReference>
<protein>
    <recommendedName>
        <fullName evidence="15">ER lumen protein-retaining receptor</fullName>
    </recommendedName>
</protein>
<dbReference type="Proteomes" id="UP001412239">
    <property type="component" value="Unassembled WGS sequence"/>
</dbReference>
<feature type="region of interest" description="Disordered" evidence="11">
    <location>
        <begin position="251"/>
        <end position="311"/>
    </location>
</feature>
<evidence type="ECO:0000256" key="12">
    <source>
        <dbReference type="SAM" id="Phobius"/>
    </source>
</evidence>
<comment type="subcellular location">
    <subcellularLocation>
        <location evidence="1">Endoplasmic reticulum membrane</location>
        <topology evidence="1">Multi-pass membrane protein</topology>
    </subcellularLocation>
</comment>
<dbReference type="PANTHER" id="PTHR10585">
    <property type="entry name" value="ER LUMEN PROTEIN RETAINING RECEPTOR"/>
    <property type="match status" value="1"/>
</dbReference>
<dbReference type="GO" id="GO:0015031">
    <property type="term" value="P:protein transport"/>
    <property type="evidence" value="ECO:0007669"/>
    <property type="project" value="UniProtKB-KW"/>
</dbReference>
<keyword evidence="14" id="KW-1185">Reference proteome</keyword>
<dbReference type="Pfam" id="PF00810">
    <property type="entry name" value="ER_lumen_recept"/>
    <property type="match status" value="1"/>
</dbReference>
<keyword evidence="8 12" id="KW-1133">Transmembrane helix</keyword>
<evidence type="ECO:0000256" key="4">
    <source>
        <dbReference type="ARBA" id="ARBA00022692"/>
    </source>
</evidence>
<accession>A0A292PW83</accession>
<reference evidence="13" key="1">
    <citation type="submission" date="2015-10" db="EMBL/GenBank/DDBJ databases">
        <authorList>
            <person name="Regsiter A."/>
            <person name="william w."/>
        </authorList>
    </citation>
    <scope>NUCLEOTIDE SEQUENCE</scope>
    <source>
        <strain evidence="13">Montdore</strain>
    </source>
</reference>
<feature type="transmembrane region" description="Helical" evidence="12">
    <location>
        <begin position="98"/>
        <end position="117"/>
    </location>
</feature>
<feature type="compositionally biased region" description="Acidic residues" evidence="11">
    <location>
        <begin position="288"/>
        <end position="300"/>
    </location>
</feature>
<keyword evidence="7" id="KW-0653">Protein transport</keyword>
<dbReference type="GO" id="GO:0016192">
    <property type="term" value="P:vesicle-mediated transport"/>
    <property type="evidence" value="ECO:0007669"/>
    <property type="project" value="UniProtKB-KW"/>
</dbReference>
<keyword evidence="9 12" id="KW-0472">Membrane</keyword>
<keyword evidence="10" id="KW-0675">Receptor</keyword>
<evidence type="ECO:0000256" key="10">
    <source>
        <dbReference type="ARBA" id="ARBA00023170"/>
    </source>
</evidence>
<comment type="similarity">
    <text evidence="2">Belongs to the ERD2 family.</text>
</comment>
<evidence type="ECO:0000313" key="14">
    <source>
        <dbReference type="Proteomes" id="UP001412239"/>
    </source>
</evidence>
<evidence type="ECO:0000256" key="5">
    <source>
        <dbReference type="ARBA" id="ARBA00022824"/>
    </source>
</evidence>
<evidence type="ECO:0000256" key="6">
    <source>
        <dbReference type="ARBA" id="ARBA00022892"/>
    </source>
</evidence>
<dbReference type="AlphaFoldDB" id="A0A292PW83"/>
<dbReference type="GO" id="GO:0005789">
    <property type="term" value="C:endoplasmic reticulum membrane"/>
    <property type="evidence" value="ECO:0007669"/>
    <property type="project" value="UniProtKB-SubCell"/>
</dbReference>
<feature type="transmembrane region" description="Helical" evidence="12">
    <location>
        <begin position="129"/>
        <end position="148"/>
    </location>
</feature>
<feature type="transmembrane region" description="Helical" evidence="12">
    <location>
        <begin position="66"/>
        <end position="86"/>
    </location>
</feature>
<evidence type="ECO:0000256" key="7">
    <source>
        <dbReference type="ARBA" id="ARBA00022927"/>
    </source>
</evidence>
<keyword evidence="4 12" id="KW-0812">Transmembrane</keyword>
<dbReference type="PRINTS" id="PR00660">
    <property type="entry name" value="ERLUMENR"/>
</dbReference>
<keyword evidence="6" id="KW-0931">ER-Golgi transport</keyword>
<organism evidence="13 14">
    <name type="scientific">Tuber aestivum</name>
    <name type="common">summer truffle</name>
    <dbReference type="NCBI Taxonomy" id="59557"/>
    <lineage>
        <taxon>Eukaryota</taxon>
        <taxon>Fungi</taxon>
        <taxon>Dikarya</taxon>
        <taxon>Ascomycota</taxon>
        <taxon>Pezizomycotina</taxon>
        <taxon>Pezizomycetes</taxon>
        <taxon>Pezizales</taxon>
        <taxon>Tuberaceae</taxon>
        <taxon>Tuber</taxon>
    </lineage>
</organism>
<feature type="transmembrane region" description="Helical" evidence="12">
    <location>
        <begin position="155"/>
        <end position="176"/>
    </location>
</feature>
<name>A0A292PW83_9PEZI</name>
<evidence type="ECO:0000256" key="3">
    <source>
        <dbReference type="ARBA" id="ARBA00022448"/>
    </source>
</evidence>
<sequence length="311" mass="35006">MRGHMNVFRLTGDLCHLASIAILILTIHLRKSAEGISLLTQMLYSLVFLTRYTDIFSPDASAYITIFKWTYILTSFYIIYVMLRVFKRSREEEKEWRVAAGVLGISFVLAPVCWGLKEVIWTRTVRGDWVTQIPWTFSIILESLAVLPQISLLRYTAIPTAITSYYLLALGVYRALYIPNWIVRYNDPTDDYSEPWAVVFGVLQTILYIEFAWIYWRRQRVKLRDNGAILDGEDFISGGLILRWIGKIGGKSGERSTGGGWRGRGAGGADGISVSADEEADLVGGEFGDSDEEDEDEGLESESGSEGAVVR</sequence>
<dbReference type="InterPro" id="IPR000133">
    <property type="entry name" value="ER_ret_rcpt"/>
</dbReference>
<feature type="compositionally biased region" description="Low complexity" evidence="11">
    <location>
        <begin position="301"/>
        <end position="311"/>
    </location>
</feature>
<evidence type="ECO:0000256" key="9">
    <source>
        <dbReference type="ARBA" id="ARBA00023136"/>
    </source>
</evidence>
<keyword evidence="3" id="KW-0813">Transport</keyword>
<evidence type="ECO:0000256" key="2">
    <source>
        <dbReference type="ARBA" id="ARBA00010120"/>
    </source>
</evidence>
<evidence type="ECO:0000256" key="11">
    <source>
        <dbReference type="SAM" id="MobiDB-lite"/>
    </source>
</evidence>
<keyword evidence="5" id="KW-0256">Endoplasmic reticulum</keyword>
<dbReference type="GO" id="GO:0046923">
    <property type="term" value="F:ER retention sequence binding"/>
    <property type="evidence" value="ECO:0007669"/>
    <property type="project" value="InterPro"/>
</dbReference>
<evidence type="ECO:0000256" key="1">
    <source>
        <dbReference type="ARBA" id="ARBA00004477"/>
    </source>
</evidence>
<feature type="compositionally biased region" description="Gly residues" evidence="11">
    <location>
        <begin position="251"/>
        <end position="270"/>
    </location>
</feature>
<dbReference type="GO" id="GO:0006621">
    <property type="term" value="P:protein retention in ER lumen"/>
    <property type="evidence" value="ECO:0007669"/>
    <property type="project" value="InterPro"/>
</dbReference>
<feature type="transmembrane region" description="Helical" evidence="12">
    <location>
        <begin position="196"/>
        <end position="216"/>
    </location>
</feature>
<evidence type="ECO:0000313" key="13">
    <source>
        <dbReference type="EMBL" id="CUS10975.1"/>
    </source>
</evidence>